<keyword evidence="2" id="KW-0802">TPR repeat</keyword>
<dbReference type="PANTHER" id="PTHR45641">
    <property type="entry name" value="TETRATRICOPEPTIDE REPEAT PROTEIN (AFU_ORTHOLOGUE AFUA_6G03870)"/>
    <property type="match status" value="1"/>
</dbReference>
<dbReference type="KEGG" id="mpsy:CEK71_02700"/>
<name>A0A1Z4BUW5_9GAMM</name>
<dbReference type="RefSeq" id="WP_088617941.1">
    <property type="nucleotide sequence ID" value="NZ_CP022129.1"/>
</dbReference>
<dbReference type="OrthoDB" id="5559358at2"/>
<evidence type="ECO:0000313" key="3">
    <source>
        <dbReference type="EMBL" id="ASF45058.1"/>
    </source>
</evidence>
<gene>
    <name evidence="3" type="ORF">CEK71_02700</name>
</gene>
<dbReference type="Proteomes" id="UP000197019">
    <property type="component" value="Chromosome"/>
</dbReference>
<protein>
    <recommendedName>
        <fullName evidence="5">Tetratricopeptide repeat protein</fullName>
    </recommendedName>
</protein>
<evidence type="ECO:0000256" key="1">
    <source>
        <dbReference type="ARBA" id="ARBA00022737"/>
    </source>
</evidence>
<evidence type="ECO:0000256" key="2">
    <source>
        <dbReference type="ARBA" id="ARBA00022803"/>
    </source>
</evidence>
<keyword evidence="1" id="KW-0677">Repeat</keyword>
<evidence type="ECO:0000313" key="4">
    <source>
        <dbReference type="Proteomes" id="UP000197019"/>
    </source>
</evidence>
<keyword evidence="4" id="KW-1185">Reference proteome</keyword>
<dbReference type="EMBL" id="CP022129">
    <property type="protein sequence ID" value="ASF45058.1"/>
    <property type="molecule type" value="Genomic_DNA"/>
</dbReference>
<dbReference type="PANTHER" id="PTHR45641:SF19">
    <property type="entry name" value="NEPHROCYSTIN-3"/>
    <property type="match status" value="1"/>
</dbReference>
<evidence type="ECO:0008006" key="5">
    <source>
        <dbReference type="Google" id="ProtNLM"/>
    </source>
</evidence>
<proteinExistence type="predicted"/>
<organism evidence="3 4">
    <name type="scientific">Methylovulum psychrotolerans</name>
    <dbReference type="NCBI Taxonomy" id="1704499"/>
    <lineage>
        <taxon>Bacteria</taxon>
        <taxon>Pseudomonadati</taxon>
        <taxon>Pseudomonadota</taxon>
        <taxon>Gammaproteobacteria</taxon>
        <taxon>Methylococcales</taxon>
        <taxon>Methylococcaceae</taxon>
        <taxon>Methylovulum</taxon>
    </lineage>
</organism>
<dbReference type="AlphaFoldDB" id="A0A1Z4BUW5"/>
<accession>A0A1Z4BUW5</accession>
<dbReference type="SUPFAM" id="SSF48452">
    <property type="entry name" value="TPR-like"/>
    <property type="match status" value="2"/>
</dbReference>
<dbReference type="InterPro" id="IPR011990">
    <property type="entry name" value="TPR-like_helical_dom_sf"/>
</dbReference>
<sequence>MVLTLAEEEQWQEFSRHVEWAERFCLIILFVEDALLAGQFLQRLQNQLQGQVSSLHILKPSRPESLVADIFEDLRRCLVPHTIVPCWLELHQHRSPEWQRALDNFFARFNENRDRIRRDYPCPFIILLPVAYKSRLREIAPDLWSVRNYTAQLRLSQQAPVRRSYHEYVTPKSGATPLTVSEQALMRPEIREWQRVQYLEMADNELFLVTIDAFDAALESGQWALAEGLAQQLLTLSHKILANEGETASALRKLGIALDGLGNIEKTMGRYDAAYQAYVSCLQIDRELTTNANPQILRDLSVSLGKVADVDSILGRYDAAYKGYAESLQICRGLKDCLGDSPQALRDLSVLLNKVADIDKILGRYDAAYKDYAESLQIRRDLKDRFGESPNMLRDLSVSLNNIADIDKILGCYDAAYKGYAESLQICRGVRDSLGDTPEVLQDLSVSLDRVADIDKILGRYDVAYKGYAESLQIRRGLKDSLGETPEMLRDLSVSLEKVADIDSILNRYEIAYKGYTENLRICRELKNRLRATPQILRDLSIALEKQADCLCRLGRDGQALAAYQECLPLLERLQAALSYDEYSERIAKIKQAIADLDK</sequence>
<reference evidence="3 4" key="1">
    <citation type="submission" date="2017-06" db="EMBL/GenBank/DDBJ databases">
        <title>Genome Sequencing of the methanotroph Methylovulum psychrotolerants str. HV10-M2 isolated from a high-altitude environment.</title>
        <authorList>
            <person name="Mateos-Rivera A."/>
        </authorList>
    </citation>
    <scope>NUCLEOTIDE SEQUENCE [LARGE SCALE GENOMIC DNA]</scope>
    <source>
        <strain evidence="3 4">HV10_M2</strain>
    </source>
</reference>
<dbReference type="SMART" id="SM00028">
    <property type="entry name" value="TPR"/>
    <property type="match status" value="4"/>
</dbReference>
<dbReference type="Gene3D" id="1.25.40.10">
    <property type="entry name" value="Tetratricopeptide repeat domain"/>
    <property type="match status" value="1"/>
</dbReference>
<dbReference type="InterPro" id="IPR019734">
    <property type="entry name" value="TPR_rpt"/>
</dbReference>